<feature type="non-terminal residue" evidence="2">
    <location>
        <position position="1"/>
    </location>
</feature>
<feature type="region of interest" description="Disordered" evidence="1">
    <location>
        <begin position="1"/>
        <end position="56"/>
    </location>
</feature>
<sequence>TRPATDGKDSKHQQHRGPPRIARDSAQHHTPARPSNGSATTPPAPIAATVAASAAV</sequence>
<evidence type="ECO:0000313" key="3">
    <source>
        <dbReference type="Proteomes" id="UP000502823"/>
    </source>
</evidence>
<accession>A0A6L2Q0V8</accession>
<gene>
    <name evidence="2" type="ORF">Cfor_01077</name>
</gene>
<dbReference type="AlphaFoldDB" id="A0A6L2Q0V8"/>
<evidence type="ECO:0000256" key="1">
    <source>
        <dbReference type="SAM" id="MobiDB-lite"/>
    </source>
</evidence>
<name>A0A6L2Q0V8_COPFO</name>
<feature type="compositionally biased region" description="Low complexity" evidence="1">
    <location>
        <begin position="38"/>
        <end position="56"/>
    </location>
</feature>
<evidence type="ECO:0000313" key="2">
    <source>
        <dbReference type="EMBL" id="GFG38511.1"/>
    </source>
</evidence>
<protein>
    <submittedName>
        <fullName evidence="2">Uncharacterized protein</fullName>
    </submittedName>
</protein>
<comment type="caution">
    <text evidence="2">The sequence shown here is derived from an EMBL/GenBank/DDBJ whole genome shotgun (WGS) entry which is preliminary data.</text>
</comment>
<organism evidence="2 3">
    <name type="scientific">Coptotermes formosanus</name>
    <name type="common">Formosan subterranean termite</name>
    <dbReference type="NCBI Taxonomy" id="36987"/>
    <lineage>
        <taxon>Eukaryota</taxon>
        <taxon>Metazoa</taxon>
        <taxon>Ecdysozoa</taxon>
        <taxon>Arthropoda</taxon>
        <taxon>Hexapoda</taxon>
        <taxon>Insecta</taxon>
        <taxon>Pterygota</taxon>
        <taxon>Neoptera</taxon>
        <taxon>Polyneoptera</taxon>
        <taxon>Dictyoptera</taxon>
        <taxon>Blattodea</taxon>
        <taxon>Blattoidea</taxon>
        <taxon>Termitoidae</taxon>
        <taxon>Rhinotermitidae</taxon>
        <taxon>Coptotermes</taxon>
    </lineage>
</organism>
<feature type="compositionally biased region" description="Basic and acidic residues" evidence="1">
    <location>
        <begin position="1"/>
        <end position="12"/>
    </location>
</feature>
<dbReference type="Proteomes" id="UP000502823">
    <property type="component" value="Unassembled WGS sequence"/>
</dbReference>
<reference evidence="3" key="1">
    <citation type="submission" date="2020-01" db="EMBL/GenBank/DDBJ databases">
        <title>Draft genome sequence of the Termite Coptotermes fromosanus.</title>
        <authorList>
            <person name="Itakura S."/>
            <person name="Yosikawa Y."/>
            <person name="Umezawa K."/>
        </authorList>
    </citation>
    <scope>NUCLEOTIDE SEQUENCE [LARGE SCALE GENOMIC DNA]</scope>
</reference>
<keyword evidence="3" id="KW-1185">Reference proteome</keyword>
<dbReference type="EMBL" id="BLKM01012992">
    <property type="protein sequence ID" value="GFG38511.1"/>
    <property type="molecule type" value="Genomic_DNA"/>
</dbReference>
<dbReference type="InParanoid" id="A0A6L2Q0V8"/>
<proteinExistence type="predicted"/>